<dbReference type="InterPro" id="IPR051341">
    <property type="entry name" value="Zyg-11_UBL_adapter"/>
</dbReference>
<organism evidence="1 2">
    <name type="scientific">Caenorhabditis tropicalis</name>
    <dbReference type="NCBI Taxonomy" id="1561998"/>
    <lineage>
        <taxon>Eukaryota</taxon>
        <taxon>Metazoa</taxon>
        <taxon>Ecdysozoa</taxon>
        <taxon>Nematoda</taxon>
        <taxon>Chromadorea</taxon>
        <taxon>Rhabditida</taxon>
        <taxon>Rhabditina</taxon>
        <taxon>Rhabditomorpha</taxon>
        <taxon>Rhabditoidea</taxon>
        <taxon>Rhabditidae</taxon>
        <taxon>Peloderinae</taxon>
        <taxon>Caenorhabditis</taxon>
    </lineage>
</organism>
<protein>
    <submittedName>
        <fullName evidence="2">F-box domain-containing protein</fullName>
    </submittedName>
</protein>
<dbReference type="WBParaSite" id="Csp11.Scaffold629.g12237.t1">
    <property type="protein sequence ID" value="Csp11.Scaffold629.g12237.t1"/>
    <property type="gene ID" value="Csp11.Scaffold629.g12237"/>
</dbReference>
<name>A0A1I7TVM1_9PELO</name>
<dbReference type="eggNOG" id="KOG3665">
    <property type="taxonomic scope" value="Eukaryota"/>
</dbReference>
<dbReference type="PANTHER" id="PTHR12904:SF28">
    <property type="entry name" value="ATP SYNTHASE SUBUNIT ALPHA-RELATED"/>
    <property type="match status" value="1"/>
</dbReference>
<dbReference type="GO" id="GO:0031462">
    <property type="term" value="C:Cul2-RING ubiquitin ligase complex"/>
    <property type="evidence" value="ECO:0007669"/>
    <property type="project" value="TreeGrafter"/>
</dbReference>
<reference evidence="2" key="1">
    <citation type="submission" date="2016-11" db="UniProtKB">
        <authorList>
            <consortium name="WormBaseParasite"/>
        </authorList>
    </citation>
    <scope>IDENTIFICATION</scope>
</reference>
<dbReference type="Proteomes" id="UP000095282">
    <property type="component" value="Unplaced"/>
</dbReference>
<dbReference type="AlphaFoldDB" id="A0A1I7TVM1"/>
<evidence type="ECO:0000313" key="2">
    <source>
        <dbReference type="WBParaSite" id="Csp11.Scaffold629.g12237.t1"/>
    </source>
</evidence>
<keyword evidence="1" id="KW-1185">Reference proteome</keyword>
<dbReference type="SUPFAM" id="SSF52047">
    <property type="entry name" value="RNI-like"/>
    <property type="match status" value="1"/>
</dbReference>
<dbReference type="Gene3D" id="3.80.10.10">
    <property type="entry name" value="Ribonuclease Inhibitor"/>
    <property type="match status" value="1"/>
</dbReference>
<evidence type="ECO:0000313" key="1">
    <source>
        <dbReference type="Proteomes" id="UP000095282"/>
    </source>
</evidence>
<accession>A0A1I7TVM1</accession>
<proteinExistence type="predicted"/>
<dbReference type="STRING" id="1561998.A0A1I7TVM1"/>
<sequence length="430" mass="50088">MFVDSLLILSAKIVAKCLEEGRYKHLDFTLTAPLSDQVFLELANSPSIWSSVIAKETGLKLNLSNLNVKSIPHEDYENLHLHNIRSMTLDLKVFWHVPKYRIRARRGVDIVGILRTCLNEESRQNLKKLRFTGYIVFFDDWIENLAQLLPNLISLECRIDEEGFERACTSFPNLLSLKTVFINDLRGIRHMRNLQMLNLNATDSHSPEEIRELFDLPNLRVLDVSESDLFFVNLLLCEGTFQNLRFIDCYDSDITEEQVRELVERYPSLEVIFLLETDCDETDFSDLPITVLNLATIKSTMNTLRYLIDKRTFTGDTEKCVKLIARMMYSGEGVIDEEDHGSFLMSMMKLKKNWPPCKEELINSCIFLFYETSFPGHTITDILNHLNSIAHTNPPFLAEQRWAAQSHINYCRVLINQHRGRQIRRVQYRR</sequence>
<dbReference type="InterPro" id="IPR032675">
    <property type="entry name" value="LRR_dom_sf"/>
</dbReference>
<dbReference type="PANTHER" id="PTHR12904">
    <property type="match status" value="1"/>
</dbReference>